<name>A0A8S1BFC6_ARCPL</name>
<keyword evidence="4" id="KW-0049">Antioxidant</keyword>
<sequence length="506" mass="56839">MDEIAIRKQLQWDGTKYHGHIDIGTEVVGDDLPLATEALTFMLTCINESWKIPIGYFLINGVSGQQKKNLVEQAIRLLIEHGITVVSLTFDGTAANAAMATQLGCDLNPDNLRSTFRVDYHEVAILYDPCHNIKLVRNALGEKHTLLDADNQVISWHFLNMLQNLQVEEGLHAANKLSAAHIQYEKQKMKVKLATQLLSNSVADALEFCHEMQIPAFENCEATIKFIKHFNNLFDILNSRSLLSKGYKKPLNVHNILKAREKLQEIDEYIDGLKLSDGTMSFLIRQLTRRVLSPVASSVKNLNFSTTSAAFVPRVQKPAPNFEAMAVVNGEFNKLKLSDFNGKYVVLIFYPLDFTFVCPTELIAFSDRAQEFAGIDCQVLGVSTDSEFSHLAWINTPRKDGGLGKLDIPLLADYKKKISTDYDVLLDEGFALRGLFVIDRNGILRHMAVNDLPVGRSVDETLRLVKAFQFADKHGEVCPANWNPDTNARTIKPSPRESKEYFSKAH</sequence>
<evidence type="ECO:0000256" key="1">
    <source>
        <dbReference type="ARBA" id="ARBA00009796"/>
    </source>
</evidence>
<dbReference type="GO" id="GO:0008340">
    <property type="term" value="P:determination of adult lifespan"/>
    <property type="evidence" value="ECO:0007669"/>
    <property type="project" value="UniProtKB-ARBA"/>
</dbReference>
<feature type="compositionally biased region" description="Basic and acidic residues" evidence="9">
    <location>
        <begin position="494"/>
        <end position="506"/>
    </location>
</feature>
<keyword evidence="3" id="KW-0575">Peroxidase</keyword>
<evidence type="ECO:0000256" key="8">
    <source>
        <dbReference type="ARBA" id="ARBA00049091"/>
    </source>
</evidence>
<keyword evidence="12" id="KW-1185">Reference proteome</keyword>
<dbReference type="EMBL" id="CADEBC010000598">
    <property type="protein sequence ID" value="CAB3258321.1"/>
    <property type="molecule type" value="Genomic_DNA"/>
</dbReference>
<dbReference type="InterPro" id="IPR013766">
    <property type="entry name" value="Thioredoxin_domain"/>
</dbReference>
<dbReference type="PROSITE" id="PS51352">
    <property type="entry name" value="THIOREDOXIN_2"/>
    <property type="match status" value="1"/>
</dbReference>
<keyword evidence="7" id="KW-0676">Redox-active center</keyword>
<dbReference type="Pfam" id="PF10417">
    <property type="entry name" value="1-cysPrx_C"/>
    <property type="match status" value="1"/>
</dbReference>
<dbReference type="InterPro" id="IPR048365">
    <property type="entry name" value="TNP-like_RNaseH_N"/>
</dbReference>
<dbReference type="GO" id="GO:0033554">
    <property type="term" value="P:cellular response to stress"/>
    <property type="evidence" value="ECO:0007669"/>
    <property type="project" value="TreeGrafter"/>
</dbReference>
<dbReference type="GO" id="GO:0008379">
    <property type="term" value="F:thioredoxin peroxidase activity"/>
    <property type="evidence" value="ECO:0007669"/>
    <property type="project" value="TreeGrafter"/>
</dbReference>
<dbReference type="InterPro" id="IPR048366">
    <property type="entry name" value="TNP-like_GBD"/>
</dbReference>
<dbReference type="GO" id="GO:0042744">
    <property type="term" value="P:hydrogen peroxide catabolic process"/>
    <property type="evidence" value="ECO:0007669"/>
    <property type="project" value="TreeGrafter"/>
</dbReference>
<evidence type="ECO:0000256" key="9">
    <source>
        <dbReference type="SAM" id="MobiDB-lite"/>
    </source>
</evidence>
<evidence type="ECO:0000256" key="6">
    <source>
        <dbReference type="ARBA" id="ARBA00023157"/>
    </source>
</evidence>
<comment type="caution">
    <text evidence="11">The sequence shown here is derived from an EMBL/GenBank/DDBJ whole genome shotgun (WGS) entry which is preliminary data.</text>
</comment>
<dbReference type="SUPFAM" id="SSF52833">
    <property type="entry name" value="Thioredoxin-like"/>
    <property type="match status" value="1"/>
</dbReference>
<evidence type="ECO:0000313" key="12">
    <source>
        <dbReference type="Proteomes" id="UP000494106"/>
    </source>
</evidence>
<dbReference type="FunFam" id="3.40.30.10:FF:000003">
    <property type="entry name" value="Peroxiredoxin 1"/>
    <property type="match status" value="1"/>
</dbReference>
<dbReference type="GO" id="GO:0045454">
    <property type="term" value="P:cell redox homeostasis"/>
    <property type="evidence" value="ECO:0007669"/>
    <property type="project" value="TreeGrafter"/>
</dbReference>
<dbReference type="Proteomes" id="UP000494106">
    <property type="component" value="Unassembled WGS sequence"/>
</dbReference>
<dbReference type="OrthoDB" id="185659at2759"/>
<dbReference type="CDD" id="cd03015">
    <property type="entry name" value="PRX_Typ2cys"/>
    <property type="match status" value="1"/>
</dbReference>
<dbReference type="InterPro" id="IPR050217">
    <property type="entry name" value="Peroxiredoxin"/>
</dbReference>
<dbReference type="Pfam" id="PF21787">
    <property type="entry name" value="TNP-like_RNaseH_N"/>
    <property type="match status" value="1"/>
</dbReference>
<evidence type="ECO:0000256" key="5">
    <source>
        <dbReference type="ARBA" id="ARBA00023002"/>
    </source>
</evidence>
<comment type="similarity">
    <text evidence="1">Belongs to the peroxiredoxin family. AhpC/Prx1 subfamily.</text>
</comment>
<dbReference type="InterPro" id="IPR019479">
    <property type="entry name" value="Peroxiredoxin_C"/>
</dbReference>
<evidence type="ECO:0000256" key="2">
    <source>
        <dbReference type="ARBA" id="ARBA00013017"/>
    </source>
</evidence>
<evidence type="ECO:0000313" key="11">
    <source>
        <dbReference type="EMBL" id="CAB3258321.1"/>
    </source>
</evidence>
<feature type="region of interest" description="Disordered" evidence="9">
    <location>
        <begin position="484"/>
        <end position="506"/>
    </location>
</feature>
<keyword evidence="5" id="KW-0560">Oxidoreductase</keyword>
<evidence type="ECO:0000256" key="3">
    <source>
        <dbReference type="ARBA" id="ARBA00022559"/>
    </source>
</evidence>
<dbReference type="EC" id="1.11.1.24" evidence="2"/>
<protein>
    <recommendedName>
        <fullName evidence="2">thioredoxin-dependent peroxiredoxin</fullName>
        <ecNumber evidence="2">1.11.1.24</ecNumber>
    </recommendedName>
</protein>
<dbReference type="Gene3D" id="3.40.30.10">
    <property type="entry name" value="Glutaredoxin"/>
    <property type="match status" value="1"/>
</dbReference>
<dbReference type="Pfam" id="PF00578">
    <property type="entry name" value="AhpC-TSA"/>
    <property type="match status" value="1"/>
</dbReference>
<dbReference type="PANTHER" id="PTHR10681:SF128">
    <property type="entry name" value="THIOREDOXIN-DEPENDENT PEROXIDE REDUCTASE, MITOCHONDRIAL"/>
    <property type="match status" value="1"/>
</dbReference>
<dbReference type="GO" id="GO:0006979">
    <property type="term" value="P:response to oxidative stress"/>
    <property type="evidence" value="ECO:0007669"/>
    <property type="project" value="TreeGrafter"/>
</dbReference>
<reference evidence="11 12" key="1">
    <citation type="submission" date="2020-04" db="EMBL/GenBank/DDBJ databases">
        <authorList>
            <person name="Wallbank WR R."/>
            <person name="Pardo Diaz C."/>
            <person name="Kozak K."/>
            <person name="Martin S."/>
            <person name="Jiggins C."/>
            <person name="Moest M."/>
            <person name="Warren A I."/>
            <person name="Byers J.R.P. K."/>
            <person name="Montejo-Kovacevich G."/>
            <person name="Yen C E."/>
        </authorList>
    </citation>
    <scope>NUCLEOTIDE SEQUENCE [LARGE SCALE GENOMIC DNA]</scope>
</reference>
<evidence type="ECO:0000256" key="7">
    <source>
        <dbReference type="ARBA" id="ARBA00023284"/>
    </source>
</evidence>
<feature type="domain" description="Thioredoxin" evidence="10">
    <location>
        <begin position="313"/>
        <end position="470"/>
    </location>
</feature>
<dbReference type="AlphaFoldDB" id="A0A8S1BFC6"/>
<organism evidence="11 12">
    <name type="scientific">Arctia plantaginis</name>
    <name type="common">Wood tiger moth</name>
    <name type="synonym">Phalaena plantaginis</name>
    <dbReference type="NCBI Taxonomy" id="874455"/>
    <lineage>
        <taxon>Eukaryota</taxon>
        <taxon>Metazoa</taxon>
        <taxon>Ecdysozoa</taxon>
        <taxon>Arthropoda</taxon>
        <taxon>Hexapoda</taxon>
        <taxon>Insecta</taxon>
        <taxon>Pterygota</taxon>
        <taxon>Neoptera</taxon>
        <taxon>Endopterygota</taxon>
        <taxon>Lepidoptera</taxon>
        <taxon>Glossata</taxon>
        <taxon>Ditrysia</taxon>
        <taxon>Noctuoidea</taxon>
        <taxon>Erebidae</taxon>
        <taxon>Arctiinae</taxon>
        <taxon>Arctia</taxon>
    </lineage>
</organism>
<keyword evidence="6" id="KW-1015">Disulfide bond</keyword>
<evidence type="ECO:0000256" key="4">
    <source>
        <dbReference type="ARBA" id="ARBA00022862"/>
    </source>
</evidence>
<dbReference type="InterPro" id="IPR000866">
    <property type="entry name" value="AhpC/TSA"/>
</dbReference>
<dbReference type="InterPro" id="IPR036249">
    <property type="entry name" value="Thioredoxin-like_sf"/>
</dbReference>
<proteinExistence type="inferred from homology"/>
<dbReference type="GO" id="GO:0005829">
    <property type="term" value="C:cytosol"/>
    <property type="evidence" value="ECO:0007669"/>
    <property type="project" value="TreeGrafter"/>
</dbReference>
<dbReference type="Pfam" id="PF21788">
    <property type="entry name" value="TNP-like_GBD"/>
    <property type="match status" value="1"/>
</dbReference>
<dbReference type="PANTHER" id="PTHR10681">
    <property type="entry name" value="THIOREDOXIN PEROXIDASE"/>
    <property type="match status" value="1"/>
</dbReference>
<comment type="catalytic activity">
    <reaction evidence="8">
        <text>a hydroperoxide + [thioredoxin]-dithiol = an alcohol + [thioredoxin]-disulfide + H2O</text>
        <dbReference type="Rhea" id="RHEA:62620"/>
        <dbReference type="Rhea" id="RHEA-COMP:10698"/>
        <dbReference type="Rhea" id="RHEA-COMP:10700"/>
        <dbReference type="ChEBI" id="CHEBI:15377"/>
        <dbReference type="ChEBI" id="CHEBI:29950"/>
        <dbReference type="ChEBI" id="CHEBI:30879"/>
        <dbReference type="ChEBI" id="CHEBI:35924"/>
        <dbReference type="ChEBI" id="CHEBI:50058"/>
        <dbReference type="EC" id="1.11.1.24"/>
    </reaction>
</comment>
<evidence type="ECO:0000259" key="10">
    <source>
        <dbReference type="PROSITE" id="PS51352"/>
    </source>
</evidence>
<gene>
    <name evidence="11" type="ORF">APLA_LOCUS16399</name>
</gene>
<accession>A0A8S1BFC6</accession>